<keyword evidence="2" id="KW-1185">Reference proteome</keyword>
<reference evidence="1 2" key="1">
    <citation type="submission" date="2021-06" db="EMBL/GenBank/DDBJ databases">
        <title>Caerostris extrusa draft genome.</title>
        <authorList>
            <person name="Kono N."/>
            <person name="Arakawa K."/>
        </authorList>
    </citation>
    <scope>NUCLEOTIDE SEQUENCE [LARGE SCALE GENOMIC DNA]</scope>
</reference>
<organism evidence="1 2">
    <name type="scientific">Caerostris extrusa</name>
    <name type="common">Bark spider</name>
    <name type="synonym">Caerostris bankana</name>
    <dbReference type="NCBI Taxonomy" id="172846"/>
    <lineage>
        <taxon>Eukaryota</taxon>
        <taxon>Metazoa</taxon>
        <taxon>Ecdysozoa</taxon>
        <taxon>Arthropoda</taxon>
        <taxon>Chelicerata</taxon>
        <taxon>Arachnida</taxon>
        <taxon>Araneae</taxon>
        <taxon>Araneomorphae</taxon>
        <taxon>Entelegynae</taxon>
        <taxon>Araneoidea</taxon>
        <taxon>Araneidae</taxon>
        <taxon>Caerostris</taxon>
    </lineage>
</organism>
<name>A0AAV4MVL4_CAEEX</name>
<comment type="caution">
    <text evidence="1">The sequence shown here is derived from an EMBL/GenBank/DDBJ whole genome shotgun (WGS) entry which is preliminary data.</text>
</comment>
<dbReference type="EMBL" id="BPLR01002640">
    <property type="protein sequence ID" value="GIX76005.1"/>
    <property type="molecule type" value="Genomic_DNA"/>
</dbReference>
<protein>
    <submittedName>
        <fullName evidence="1">Uncharacterized protein</fullName>
    </submittedName>
</protein>
<sequence>MNDNIVPSSDLSFLPSMPNEIEFLPNVNDADETSVINEDSTYENLSEVEAYIADFQAAEEDNCENPSIHSSKDESNSTLERSGTFVCEKPFSACREGTFVIESNEKIFSDKSKVSEESMYHTAILTALLSDETHKSGKKLCSL</sequence>
<accession>A0AAV4MVL4</accession>
<evidence type="ECO:0000313" key="1">
    <source>
        <dbReference type="EMBL" id="GIX76005.1"/>
    </source>
</evidence>
<proteinExistence type="predicted"/>
<gene>
    <name evidence="1" type="ORF">CEXT_458661</name>
</gene>
<dbReference type="AlphaFoldDB" id="A0AAV4MVL4"/>
<evidence type="ECO:0000313" key="2">
    <source>
        <dbReference type="Proteomes" id="UP001054945"/>
    </source>
</evidence>
<dbReference type="Proteomes" id="UP001054945">
    <property type="component" value="Unassembled WGS sequence"/>
</dbReference>